<protein>
    <submittedName>
        <fullName evidence="1">Uncharacterized protein</fullName>
    </submittedName>
</protein>
<organism evidence="1 2">
    <name type="scientific">Bordetella hinzii OH87 BAL007II</name>
    <dbReference type="NCBI Taxonomy" id="1331262"/>
    <lineage>
        <taxon>Bacteria</taxon>
        <taxon>Pseudomonadati</taxon>
        <taxon>Pseudomonadota</taxon>
        <taxon>Betaproteobacteria</taxon>
        <taxon>Burkholderiales</taxon>
        <taxon>Alcaligenaceae</taxon>
        <taxon>Bordetella</taxon>
    </lineage>
</organism>
<name>A0ABR4R5S9_9BORD</name>
<evidence type="ECO:0000313" key="2">
    <source>
        <dbReference type="Proteomes" id="UP000025748"/>
    </source>
</evidence>
<gene>
    <name evidence="1" type="ORF">L544_3388</name>
</gene>
<evidence type="ECO:0000313" key="1">
    <source>
        <dbReference type="EMBL" id="KCB26102.1"/>
    </source>
</evidence>
<dbReference type="EMBL" id="JHEM01000002">
    <property type="protein sequence ID" value="KCB26102.1"/>
    <property type="molecule type" value="Genomic_DNA"/>
</dbReference>
<proteinExistence type="predicted"/>
<dbReference type="Proteomes" id="UP000025748">
    <property type="component" value="Unassembled WGS sequence"/>
</dbReference>
<sequence>MSLSRWCCGLECNSTWNEIPVRVIIHPTSTDLERHGWST</sequence>
<keyword evidence="2" id="KW-1185">Reference proteome</keyword>
<comment type="caution">
    <text evidence="1">The sequence shown here is derived from an EMBL/GenBank/DDBJ whole genome shotgun (WGS) entry which is preliminary data.</text>
</comment>
<accession>A0ABR4R5S9</accession>
<reference evidence="1 2" key="1">
    <citation type="submission" date="2014-03" db="EMBL/GenBank/DDBJ databases">
        <title>Genome sequence of Bordetella hinzii.</title>
        <authorList>
            <person name="Register K."/>
            <person name="Harvill E."/>
            <person name="Goodfield L.L."/>
            <person name="Ivanov Y.V."/>
            <person name="Meyer J.A."/>
            <person name="Muse S.J."/>
            <person name="Jacobs N."/>
            <person name="Bendor L."/>
            <person name="Smallridge W.E."/>
            <person name="Brinkac L.M."/>
            <person name="Sanka R."/>
            <person name="Kim M."/>
            <person name="Losada L."/>
        </authorList>
    </citation>
    <scope>NUCLEOTIDE SEQUENCE [LARGE SCALE GENOMIC DNA]</scope>
    <source>
        <strain evidence="1 2">OH87 BAL007II</strain>
    </source>
</reference>